<name>T0YWM6_9ZZZZ</name>
<accession>T0YWM6</accession>
<evidence type="ECO:0000313" key="1">
    <source>
        <dbReference type="EMBL" id="EQD40001.1"/>
    </source>
</evidence>
<dbReference type="EMBL" id="AUZX01012225">
    <property type="protein sequence ID" value="EQD40001.1"/>
    <property type="molecule type" value="Genomic_DNA"/>
</dbReference>
<gene>
    <name evidence="1" type="ORF">B1A_16640</name>
</gene>
<proteinExistence type="predicted"/>
<protein>
    <submittedName>
        <fullName evidence="1">Uncharacterized protein</fullName>
    </submittedName>
</protein>
<dbReference type="AlphaFoldDB" id="T0YWM6"/>
<comment type="caution">
    <text evidence="1">The sequence shown here is derived from an EMBL/GenBank/DDBJ whole genome shotgun (WGS) entry which is preliminary data.</text>
</comment>
<organism evidence="1">
    <name type="scientific">mine drainage metagenome</name>
    <dbReference type="NCBI Taxonomy" id="410659"/>
    <lineage>
        <taxon>unclassified sequences</taxon>
        <taxon>metagenomes</taxon>
        <taxon>ecological metagenomes</taxon>
    </lineage>
</organism>
<sequence>MGAPLLAQARWTAWTLPSAAYLYYVLACLPESVRVALHVCGRGVQDLCSGESGVSALVNRLRRRGGRVQINVDLARAPEILAPVETWVRQNRAAGGPATITQHNAANADLSARLACVPGHGFLFDASGGRGLAADDWPQPLGDSPCGYAGGLGPDSIAQQLPRIVRAACGAPFWIDMESRLRDDVDNFRLAWAETVLQQVLPFVAANRPRGWCMSAASVSAAVLR</sequence>
<reference evidence="1" key="2">
    <citation type="journal article" date="2014" name="ISME J.">
        <title>Microbial stratification in low pH oxic and suboxic macroscopic growths along an acid mine drainage.</title>
        <authorList>
            <person name="Mendez-Garcia C."/>
            <person name="Mesa V."/>
            <person name="Sprenger R.R."/>
            <person name="Richter M."/>
            <person name="Diez M.S."/>
            <person name="Solano J."/>
            <person name="Bargiela R."/>
            <person name="Golyshina O.V."/>
            <person name="Manteca A."/>
            <person name="Ramos J.L."/>
            <person name="Gallego J.R."/>
            <person name="Llorente I."/>
            <person name="Martins Dos Santos V.A."/>
            <person name="Jensen O.N."/>
            <person name="Pelaez A.I."/>
            <person name="Sanchez J."/>
            <person name="Ferrer M."/>
        </authorList>
    </citation>
    <scope>NUCLEOTIDE SEQUENCE</scope>
</reference>
<reference evidence="1" key="1">
    <citation type="submission" date="2013-08" db="EMBL/GenBank/DDBJ databases">
        <authorList>
            <person name="Mendez C."/>
            <person name="Richter M."/>
            <person name="Ferrer M."/>
            <person name="Sanchez J."/>
        </authorList>
    </citation>
    <scope>NUCLEOTIDE SEQUENCE</scope>
</reference>